<dbReference type="Proteomes" id="UP000216345">
    <property type="component" value="Unassembled WGS sequence"/>
</dbReference>
<reference evidence="1 2" key="1">
    <citation type="submission" date="2017-07" db="EMBL/GenBank/DDBJ databases">
        <title>Phylogenetic study on the rhizospheric bacterium Ochrobactrum sp. A44.</title>
        <authorList>
            <person name="Krzyzanowska D.M."/>
            <person name="Ossowicki A."/>
            <person name="Rajewska M."/>
            <person name="Maciag T."/>
            <person name="Kaczynski Z."/>
            <person name="Czerwicka M."/>
            <person name="Jafra S."/>
        </authorList>
    </citation>
    <scope>NUCLEOTIDE SEQUENCE [LARGE SCALE GENOMIC DNA]</scope>
    <source>
        <strain evidence="1 2">PR17</strain>
    </source>
</reference>
<evidence type="ECO:0000313" key="2">
    <source>
        <dbReference type="Proteomes" id="UP000216345"/>
    </source>
</evidence>
<evidence type="ECO:0000313" key="1">
    <source>
        <dbReference type="EMBL" id="OYR11797.1"/>
    </source>
</evidence>
<accession>A0A256FAA0</accession>
<protein>
    <submittedName>
        <fullName evidence="1">Uncharacterized protein</fullName>
    </submittedName>
</protein>
<name>A0A256FAA0_9HYPH</name>
<gene>
    <name evidence="1" type="ORF">CEV32_1330</name>
</gene>
<proteinExistence type="predicted"/>
<dbReference type="EMBL" id="NNRK01000031">
    <property type="protein sequence ID" value="OYR11797.1"/>
    <property type="molecule type" value="Genomic_DNA"/>
</dbReference>
<keyword evidence="2" id="KW-1185">Reference proteome</keyword>
<sequence length="39" mass="4846">MLRLENISRLYLFHSHRKLSDFPLNEQVSRTLEFEIQRK</sequence>
<organism evidence="1 2">
    <name type="scientific">Brucella rhizosphaerae</name>
    <dbReference type="NCBI Taxonomy" id="571254"/>
    <lineage>
        <taxon>Bacteria</taxon>
        <taxon>Pseudomonadati</taxon>
        <taxon>Pseudomonadota</taxon>
        <taxon>Alphaproteobacteria</taxon>
        <taxon>Hyphomicrobiales</taxon>
        <taxon>Brucellaceae</taxon>
        <taxon>Brucella/Ochrobactrum group</taxon>
        <taxon>Brucella</taxon>
    </lineage>
</organism>
<comment type="caution">
    <text evidence="1">The sequence shown here is derived from an EMBL/GenBank/DDBJ whole genome shotgun (WGS) entry which is preliminary data.</text>
</comment>
<dbReference type="AlphaFoldDB" id="A0A256FAA0"/>